<keyword evidence="2" id="KW-0547">Nucleotide-binding</keyword>
<feature type="coiled-coil region" evidence="6">
    <location>
        <begin position="621"/>
        <end position="648"/>
    </location>
</feature>
<keyword evidence="10" id="KW-1185">Reference proteome</keyword>
<evidence type="ECO:0000256" key="2">
    <source>
        <dbReference type="ARBA" id="ARBA00022741"/>
    </source>
</evidence>
<dbReference type="GO" id="GO:0005524">
    <property type="term" value="F:ATP binding"/>
    <property type="evidence" value="ECO:0007669"/>
    <property type="project" value="UniProtKB-KW"/>
</dbReference>
<dbReference type="GO" id="GO:0043139">
    <property type="term" value="F:5'-3' DNA helicase activity"/>
    <property type="evidence" value="ECO:0007669"/>
    <property type="project" value="TreeGrafter"/>
</dbReference>
<keyword evidence="3" id="KW-0378">Hydrolase</keyword>
<name>A0A3M8H113_9BACI</name>
<dbReference type="Pfam" id="PF13087">
    <property type="entry name" value="AAA_12"/>
    <property type="match status" value="1"/>
</dbReference>
<evidence type="ECO:0000256" key="6">
    <source>
        <dbReference type="SAM" id="Coils"/>
    </source>
</evidence>
<dbReference type="PANTHER" id="PTHR43788:SF8">
    <property type="entry name" value="DNA-BINDING PROTEIN SMUBP-2"/>
    <property type="match status" value="1"/>
</dbReference>
<evidence type="ECO:0000256" key="1">
    <source>
        <dbReference type="ARBA" id="ARBA00007913"/>
    </source>
</evidence>
<dbReference type="OrthoDB" id="9757917at2"/>
<evidence type="ECO:0000256" key="3">
    <source>
        <dbReference type="ARBA" id="ARBA00022801"/>
    </source>
</evidence>
<dbReference type="RefSeq" id="WP_122973640.1">
    <property type="nucleotide sequence ID" value="NZ_RHLQ01000077.1"/>
</dbReference>
<evidence type="ECO:0000259" key="7">
    <source>
        <dbReference type="Pfam" id="PF13086"/>
    </source>
</evidence>
<dbReference type="PANTHER" id="PTHR43788">
    <property type="entry name" value="DNA2/NAM7 HELICASE FAMILY MEMBER"/>
    <property type="match status" value="1"/>
</dbReference>
<evidence type="ECO:0000256" key="4">
    <source>
        <dbReference type="ARBA" id="ARBA00022806"/>
    </source>
</evidence>
<dbReference type="InterPro" id="IPR041677">
    <property type="entry name" value="DNA2/NAM7_AAA_11"/>
</dbReference>
<protein>
    <submittedName>
        <fullName evidence="9">Replication ATP-dependent helicase</fullName>
    </submittedName>
</protein>
<dbReference type="GO" id="GO:0016787">
    <property type="term" value="F:hydrolase activity"/>
    <property type="evidence" value="ECO:0007669"/>
    <property type="project" value="UniProtKB-KW"/>
</dbReference>
<reference evidence="9 10" key="1">
    <citation type="journal article" date="2014" name="Int. J. Syst. Evol. Microbiol.">
        <title>Lysinibacillus halotolerans sp. nov., isolated from saline-alkaline soil.</title>
        <authorList>
            <person name="Kong D."/>
            <person name="Wang Y."/>
            <person name="Zhao B."/>
            <person name="Li Y."/>
            <person name="Song J."/>
            <person name="Zhai Y."/>
            <person name="Zhang C."/>
            <person name="Wang H."/>
            <person name="Chen X."/>
            <person name="Zhao B."/>
            <person name="Ruan Z."/>
        </authorList>
    </citation>
    <scope>NUCLEOTIDE SEQUENCE [LARGE SCALE GENOMIC DNA]</scope>
    <source>
        <strain evidence="9 10">MCCC 1A12703</strain>
    </source>
</reference>
<feature type="coiled-coil region" evidence="6">
    <location>
        <begin position="444"/>
        <end position="545"/>
    </location>
</feature>
<dbReference type="Gene3D" id="3.40.50.300">
    <property type="entry name" value="P-loop containing nucleotide triphosphate hydrolases"/>
    <property type="match status" value="3"/>
</dbReference>
<dbReference type="EMBL" id="RHLQ01000077">
    <property type="protein sequence ID" value="RNC96165.1"/>
    <property type="molecule type" value="Genomic_DNA"/>
</dbReference>
<dbReference type="InterPro" id="IPR027417">
    <property type="entry name" value="P-loop_NTPase"/>
</dbReference>
<dbReference type="Proteomes" id="UP000279909">
    <property type="component" value="Unassembled WGS sequence"/>
</dbReference>
<keyword evidence="5" id="KW-0067">ATP-binding</keyword>
<accession>A0A3M8H113</accession>
<comment type="caution">
    <text evidence="9">The sequence shown here is derived from an EMBL/GenBank/DDBJ whole genome shotgun (WGS) entry which is preliminary data.</text>
</comment>
<keyword evidence="4 9" id="KW-0347">Helicase</keyword>
<evidence type="ECO:0000313" key="9">
    <source>
        <dbReference type="EMBL" id="RNC96165.1"/>
    </source>
</evidence>
<proteinExistence type="inferred from homology"/>
<keyword evidence="6" id="KW-0175">Coiled coil</keyword>
<dbReference type="InterPro" id="IPR041679">
    <property type="entry name" value="DNA2/NAM7-like_C"/>
</dbReference>
<evidence type="ECO:0000313" key="10">
    <source>
        <dbReference type="Proteomes" id="UP000279909"/>
    </source>
</evidence>
<organism evidence="9 10">
    <name type="scientific">Lysinibacillus halotolerans</name>
    <dbReference type="NCBI Taxonomy" id="1368476"/>
    <lineage>
        <taxon>Bacteria</taxon>
        <taxon>Bacillati</taxon>
        <taxon>Bacillota</taxon>
        <taxon>Bacilli</taxon>
        <taxon>Bacillales</taxon>
        <taxon>Bacillaceae</taxon>
        <taxon>Lysinibacillus</taxon>
    </lineage>
</organism>
<evidence type="ECO:0000259" key="8">
    <source>
        <dbReference type="Pfam" id="PF13087"/>
    </source>
</evidence>
<comment type="similarity">
    <text evidence="1">Belongs to the DNA2/NAM7 helicase family.</text>
</comment>
<dbReference type="SUPFAM" id="SSF52540">
    <property type="entry name" value="P-loop containing nucleoside triphosphate hydrolases"/>
    <property type="match status" value="1"/>
</dbReference>
<feature type="domain" description="DNA2/NAM7 helicase helicase" evidence="7">
    <location>
        <begin position="261"/>
        <end position="791"/>
    </location>
</feature>
<sequence length="1029" mass="119142">MNKREDILNAWITIEQLSEGSINKKEKSLKSLHTNEDNWKMFFLDFITNQKEQKNISDKVFKKSGLVLYFGIFDFQEVVDILREKYLIAKTYEEVSNSEKFTFALYFDNQLNFIADKLFLTMSGYIREHGNLPEDFIKVENLFREELNRKFDEDFNTTITDLIQKYNVKVENFRYKFVQNLDNEDINLHSFFIEDLKKAKILNNENLNRYFNGFAGYRKNLDSKKESEHFNVEIFEEILQPKNYPLGRFPSNPEYPLSFMQQVAVNLALNDENDIRSVNGPPGTGKTTLLKDIFADLVVQQALEISQLSNKKIQGSLVYWRNAKLGVLPQAISDKNIIVASSNNGAVQNIVNELPKTEKIYENFQNQLVEANYFKEISNSKLIGEGFGENRNIKRELLNEENWGIFSIEGGASININKLILNIEAIEKDLEENYQSNPDVYREFSRLYNELKIQRDKVQEYSEKIYYLRKLKAKQKEQISEFEKEEKKKRTDLIIQEKEAKAEIESLKQKSINIQSSLSNASIELENLTNEQAQAERNFNVVTSQKPSFLWFQKIFNKSKVEQYFMDLNSANKHLNHLTQQKSKVLNDCTHFDNELKIIADKIEHIQKQYQDRMSVFNQWLTTRNNELRKLEEEIESLEKIKSQTGIKEIDFSLSYEELQLSNPWFTKEYRILQSELFISALKVRKQFLYENRKNIKAARIIWNKQSEYIAKENGHQLILESWQWLNFTVPVVSTTFASFGRMFKNLKENSLGNLFIDEAGQALPQASVGAIFRSKKVMVVGDPSQIRPVLSLDSKVLNLIGKQYKVDEKFVSADASTQTIVDDTSQFGYRKNDEEWIGIPLWVHRRSNYPMFTISNEISYGGLMVQGKEKDKAQGKSLWLDSMGKANDKFVKEQADLLKKLIVIRLNENPDLANEIYVISPFKNVASKLAGVLDKINFTKRENGKPTNVGTVHTFQGKEAKIVYFVLGADSNSSGAAKWAVSDPNIMNVAATRAKEEFFIIGDKKLYVSLGSAVANKTISIINDYNAY</sequence>
<gene>
    <name evidence="9" type="ORF">EC501_17565</name>
</gene>
<dbReference type="AlphaFoldDB" id="A0A3M8H113"/>
<evidence type="ECO:0000256" key="5">
    <source>
        <dbReference type="ARBA" id="ARBA00022840"/>
    </source>
</evidence>
<dbReference type="InterPro" id="IPR050534">
    <property type="entry name" value="Coronavir_polyprotein_1ab"/>
</dbReference>
<feature type="domain" description="DNA2/NAM7 helicase-like C-terminal" evidence="8">
    <location>
        <begin position="877"/>
        <end position="1006"/>
    </location>
</feature>
<dbReference type="Pfam" id="PF13086">
    <property type="entry name" value="AAA_11"/>
    <property type="match status" value="1"/>
</dbReference>